<dbReference type="EMBL" id="JAUYZG010000013">
    <property type="protein sequence ID" value="KAK2891318.1"/>
    <property type="molecule type" value="Genomic_DNA"/>
</dbReference>
<name>A0AA88PM06_9TELE</name>
<proteinExistence type="predicted"/>
<evidence type="ECO:0000313" key="1">
    <source>
        <dbReference type="EMBL" id="KAK2891318.1"/>
    </source>
</evidence>
<gene>
    <name evidence="1" type="ORF">Q8A67_013961</name>
</gene>
<accession>A0AA88PM06</accession>
<sequence length="309" mass="34958">MIGQSKGTFLIRACSLTSRSDVGGVVSGMGVASDGTRGCGRGWTYTAGCSEPYLSGSEQPLNIKKKKKMKLLTLLTALLALSYANSNTKNFCELLMRLEKLEQHDFNTFETSEPIQIHTPGDIANACECRNLFAEHLKHFLGSIRSAVPRSMYRNIFDNLRTIPHPGVKNEANCDFKTHIGTKFTPSEIKTLIQDNIMFIQTWIMSCKMNHLCSQNTDSKTGRPTVRVISQAPRARTRHISSFIEDAHETSFLSGFFKRIALFADKTLHRAHCNITRINARLEMQEQVFAHWNLERVSFMITSRYLRCN</sequence>
<reference evidence="1" key="1">
    <citation type="submission" date="2023-08" db="EMBL/GenBank/DDBJ databases">
        <title>Chromosome-level Genome Assembly of mud carp (Cirrhinus molitorella).</title>
        <authorList>
            <person name="Liu H."/>
        </authorList>
    </citation>
    <scope>NUCLEOTIDE SEQUENCE</scope>
    <source>
        <strain evidence="1">Prfri</strain>
        <tissue evidence="1">Muscle</tissue>
    </source>
</reference>
<dbReference type="AlphaFoldDB" id="A0AA88PM06"/>
<evidence type="ECO:0000313" key="2">
    <source>
        <dbReference type="Proteomes" id="UP001187343"/>
    </source>
</evidence>
<organism evidence="1 2">
    <name type="scientific">Cirrhinus molitorella</name>
    <name type="common">mud carp</name>
    <dbReference type="NCBI Taxonomy" id="172907"/>
    <lineage>
        <taxon>Eukaryota</taxon>
        <taxon>Metazoa</taxon>
        <taxon>Chordata</taxon>
        <taxon>Craniata</taxon>
        <taxon>Vertebrata</taxon>
        <taxon>Euteleostomi</taxon>
        <taxon>Actinopterygii</taxon>
        <taxon>Neopterygii</taxon>
        <taxon>Teleostei</taxon>
        <taxon>Ostariophysi</taxon>
        <taxon>Cypriniformes</taxon>
        <taxon>Cyprinidae</taxon>
        <taxon>Labeoninae</taxon>
        <taxon>Labeonini</taxon>
        <taxon>Cirrhinus</taxon>
    </lineage>
</organism>
<keyword evidence="2" id="KW-1185">Reference proteome</keyword>
<dbReference type="Proteomes" id="UP001187343">
    <property type="component" value="Unassembled WGS sequence"/>
</dbReference>
<comment type="caution">
    <text evidence="1">The sequence shown here is derived from an EMBL/GenBank/DDBJ whole genome shotgun (WGS) entry which is preliminary data.</text>
</comment>
<protein>
    <submittedName>
        <fullName evidence="1">Uncharacterized protein</fullName>
    </submittedName>
</protein>